<dbReference type="EMBL" id="QAOT01000045">
    <property type="protein sequence ID" value="PTR06942.1"/>
    <property type="molecule type" value="Genomic_DNA"/>
</dbReference>
<comment type="caution">
    <text evidence="3">The sequence shown here is derived from an EMBL/GenBank/DDBJ whole genome shotgun (WGS) entry which is preliminary data.</text>
</comment>
<dbReference type="OrthoDB" id="10010085at2"/>
<sequence>MSSLSPKRHMSAAEIAMTADWIIGRPDVPSWPEVRVFVLKEFGIERAVEALRRIPDLKRARLAKSEAPRQRVLGPRPTTRKIDALQAHIDRLEAEIRRLEAENGTLLERNLRLINGARVRQIPECDLDRPLTPINRNPTTPRTRGGRT</sequence>
<dbReference type="AlphaFoldDB" id="A0A2T5JKB1"/>
<feature type="coiled-coil region" evidence="1">
    <location>
        <begin position="82"/>
        <end position="109"/>
    </location>
</feature>
<gene>
    <name evidence="3" type="ORF">C8J28_1453</name>
</gene>
<evidence type="ECO:0000256" key="2">
    <source>
        <dbReference type="SAM" id="MobiDB-lite"/>
    </source>
</evidence>
<feature type="compositionally biased region" description="Low complexity" evidence="2">
    <location>
        <begin position="130"/>
        <end position="148"/>
    </location>
</feature>
<protein>
    <submittedName>
        <fullName evidence="3">Uncharacterized protein</fullName>
    </submittedName>
</protein>
<proteinExistence type="predicted"/>
<evidence type="ECO:0000313" key="4">
    <source>
        <dbReference type="Proteomes" id="UP000244060"/>
    </source>
</evidence>
<feature type="region of interest" description="Disordered" evidence="2">
    <location>
        <begin position="129"/>
        <end position="148"/>
    </location>
</feature>
<reference evidence="3 4" key="1">
    <citation type="submission" date="2018-04" db="EMBL/GenBank/DDBJ databases">
        <title>Genomic Encyclopedia of Type Strains, Phase III (KMG-III): the genomes of soil and plant-associated and newly described type strains.</title>
        <authorList>
            <person name="Whitman W."/>
        </authorList>
    </citation>
    <scope>NUCLEOTIDE SEQUENCE [LARGE SCALE GENOMIC DNA]</scope>
    <source>
        <strain evidence="3 4">KA25</strain>
    </source>
</reference>
<name>A0A2T5JKB1_9RHOB</name>
<evidence type="ECO:0000256" key="1">
    <source>
        <dbReference type="SAM" id="Coils"/>
    </source>
</evidence>
<evidence type="ECO:0000313" key="3">
    <source>
        <dbReference type="EMBL" id="PTR06942.1"/>
    </source>
</evidence>
<dbReference type="Proteomes" id="UP000244060">
    <property type="component" value="Unassembled WGS sequence"/>
</dbReference>
<keyword evidence="4" id="KW-1185">Reference proteome</keyword>
<organism evidence="3 4">
    <name type="scientific">Cereibacter azotoformans</name>
    <dbReference type="NCBI Taxonomy" id="43057"/>
    <lineage>
        <taxon>Bacteria</taxon>
        <taxon>Pseudomonadati</taxon>
        <taxon>Pseudomonadota</taxon>
        <taxon>Alphaproteobacteria</taxon>
        <taxon>Rhodobacterales</taxon>
        <taxon>Paracoccaceae</taxon>
        <taxon>Cereibacter</taxon>
    </lineage>
</organism>
<dbReference type="RefSeq" id="WP_146172360.1">
    <property type="nucleotide sequence ID" value="NZ_CP090022.1"/>
</dbReference>
<accession>A0A2T5JKB1</accession>
<keyword evidence="1" id="KW-0175">Coiled coil</keyword>